<keyword evidence="1" id="KW-0175">Coiled coil</keyword>
<name>A0A975F6U6_9GAMM</name>
<dbReference type="Proteomes" id="UP000672009">
    <property type="component" value="Chromosome"/>
</dbReference>
<feature type="transmembrane region" description="Helical" evidence="2">
    <location>
        <begin position="12"/>
        <end position="36"/>
    </location>
</feature>
<proteinExistence type="predicted"/>
<dbReference type="EMBL" id="CP072793">
    <property type="protein sequence ID" value="QTR52004.1"/>
    <property type="molecule type" value="Genomic_DNA"/>
</dbReference>
<accession>A0A975F6U6</accession>
<feature type="transmembrane region" description="Helical" evidence="2">
    <location>
        <begin position="277"/>
        <end position="301"/>
    </location>
</feature>
<evidence type="ECO:0000313" key="4">
    <source>
        <dbReference type="Proteomes" id="UP000672009"/>
    </source>
</evidence>
<keyword evidence="2" id="KW-0472">Membrane</keyword>
<dbReference type="RefSeq" id="WP_210217572.1">
    <property type="nucleotide sequence ID" value="NZ_CP072793.1"/>
</dbReference>
<gene>
    <name evidence="3" type="ORF">J9260_09570</name>
</gene>
<keyword evidence="4" id="KW-1185">Reference proteome</keyword>
<dbReference type="AlphaFoldDB" id="A0A975F6U6"/>
<sequence>MTVVQKLEKQTRIFRMLSILVLVIIFIIMIGAYKLFTTTSLDVSSVKIKNPQEEINKANKINDSDENIKFIENMKFTKIQMYDFQNHPYYMAYIKEISSLSIEEYLQINKVFERIIEILKKDDNAEYDYKDLFKQEIGSEIDSYRAYYLNPYGTYTYYNQILLYTKKIRDYNNHYPNDQYDSSVFVLLKSVDEINKEVTNYSFITNMQNIFNSTYANKDSLIKFNNKTIADDAAKFNELVNAKIKNEEVFIKSIENKKTELKSELNEEEDRIQKNQFYIYNSLAIKAFTSIMLFLLVKMFMELFKYTLRMSVFHSTKASLISLMYELKISDPEKLKDIFHSEAIDFQSPDATDFIKAVIESVKK</sequence>
<keyword evidence="2" id="KW-0812">Transmembrane</keyword>
<reference evidence="3" key="1">
    <citation type="submission" date="2021-04" db="EMBL/GenBank/DDBJ databases">
        <title>Genomics, taxonomy and metabolism of representatives of sulfur bacteria of the genus Thiothrix: Thiothrix fructosivorans QT, Thiothrix unzii A1T and three new species, Thiothrix subterranea sp. nov., Thiothrix litoralis sp. nov. and 'Candidatus Thiothrix anitrata' sp. nov.</title>
        <authorList>
            <person name="Ravin N.V."/>
            <person name="Smolyakov D."/>
            <person name="Rudenko T.S."/>
            <person name="Mardanov A.V."/>
            <person name="Beletsky A.V."/>
            <person name="Markov N.D."/>
            <person name="Fomenkov A.I."/>
            <person name="Roberts R.J."/>
            <person name="Karnachuk O.V."/>
            <person name="Novikov A."/>
            <person name="Grabovich M.Y."/>
        </authorList>
    </citation>
    <scope>NUCLEOTIDE SEQUENCE</scope>
    <source>
        <strain evidence="3">A1</strain>
    </source>
</reference>
<feature type="coiled-coil region" evidence="1">
    <location>
        <begin position="244"/>
        <end position="271"/>
    </location>
</feature>
<evidence type="ECO:0000256" key="2">
    <source>
        <dbReference type="SAM" id="Phobius"/>
    </source>
</evidence>
<evidence type="ECO:0000313" key="3">
    <source>
        <dbReference type="EMBL" id="QTR52004.1"/>
    </source>
</evidence>
<evidence type="ECO:0000256" key="1">
    <source>
        <dbReference type="SAM" id="Coils"/>
    </source>
</evidence>
<organism evidence="3 4">
    <name type="scientific">Thiothrix unzii</name>
    <dbReference type="NCBI Taxonomy" id="111769"/>
    <lineage>
        <taxon>Bacteria</taxon>
        <taxon>Pseudomonadati</taxon>
        <taxon>Pseudomonadota</taxon>
        <taxon>Gammaproteobacteria</taxon>
        <taxon>Thiotrichales</taxon>
        <taxon>Thiotrichaceae</taxon>
        <taxon>Thiothrix</taxon>
    </lineage>
</organism>
<protein>
    <submittedName>
        <fullName evidence="3">Uncharacterized protein</fullName>
    </submittedName>
</protein>
<keyword evidence="2" id="KW-1133">Transmembrane helix</keyword>
<dbReference type="KEGG" id="tun:J9260_09570"/>